<reference evidence="2" key="2">
    <citation type="journal article" date="2023" name="Biology">
        <title>Prokaryotic Life Associated with Coal-Fire Gas Vents Revealed by Metagenomics.</title>
        <authorList>
            <person name="Kadnikov V.V."/>
            <person name="Mardanov A.V."/>
            <person name="Beletsky A.V."/>
            <person name="Karnachuk O.V."/>
            <person name="Ravin N.V."/>
        </authorList>
    </citation>
    <scope>NUCLEOTIDE SEQUENCE</scope>
    <source>
        <strain evidence="2">Bu02</strain>
    </source>
</reference>
<sequence length="142" mass="15718">MGKLPLGPKNRFIDAGWRLTIPKQIREYMGWDKDTPVCVSWDGFVIRIKRPAGCIACPDTTRMGALGKIVIPPKVREEAGLYPGQVMTLRVEGEEVVASPGLSQVRCVACGSELDVKVVLPNVYLCRRCRENLWKAASDVGF</sequence>
<dbReference type="AlphaFoldDB" id="A0AAT9L9S6"/>
<dbReference type="InterPro" id="IPR037914">
    <property type="entry name" value="SpoVT-AbrB_sf"/>
</dbReference>
<keyword evidence="2" id="KW-0238">DNA-binding</keyword>
<feature type="domain" description="SpoVT-AbrB" evidence="1">
    <location>
        <begin position="61"/>
        <end position="106"/>
    </location>
</feature>
<accession>A0AAT9L9S6</accession>
<name>A0AAT9L9S6_9FIRM</name>
<evidence type="ECO:0000313" key="2">
    <source>
        <dbReference type="EMBL" id="QUL97831.1"/>
    </source>
</evidence>
<dbReference type="EMBL" id="CP062796">
    <property type="protein sequence ID" value="QUL97831.1"/>
    <property type="molecule type" value="Genomic_DNA"/>
</dbReference>
<dbReference type="InterPro" id="IPR007159">
    <property type="entry name" value="SpoVT-AbrB_dom"/>
</dbReference>
<gene>
    <name evidence="2" type="ORF">IMF26_06965</name>
</gene>
<dbReference type="SMART" id="SM00966">
    <property type="entry name" value="SpoVT_AbrB"/>
    <property type="match status" value="1"/>
</dbReference>
<reference evidence="2" key="1">
    <citation type="submission" date="2020-10" db="EMBL/GenBank/DDBJ databases">
        <authorList>
            <person name="Kadnikov V."/>
            <person name="Beletsky A.V."/>
            <person name="Mardanov A.V."/>
            <person name="Karnachuk O.V."/>
            <person name="Ravin N.V."/>
        </authorList>
    </citation>
    <scope>NUCLEOTIDE SEQUENCE</scope>
    <source>
        <strain evidence="2">Bu02</strain>
    </source>
</reference>
<organism evidence="2">
    <name type="scientific">Candidatus Fermentithermobacillus carboniphilus</name>
    <dbReference type="NCBI Taxonomy" id="3085328"/>
    <lineage>
        <taxon>Bacteria</taxon>
        <taxon>Bacillati</taxon>
        <taxon>Bacillota</taxon>
        <taxon>Candidatus Fermentithermobacillia</taxon>
        <taxon>Candidatus Fermentithermobacillales</taxon>
        <taxon>Candidatus Fermentithermobacillaceae</taxon>
        <taxon>Candidatus Fermentithermobacillus</taxon>
    </lineage>
</organism>
<proteinExistence type="predicted"/>
<evidence type="ECO:0000259" key="1">
    <source>
        <dbReference type="SMART" id="SM00966"/>
    </source>
</evidence>
<dbReference type="GO" id="GO:0003677">
    <property type="term" value="F:DNA binding"/>
    <property type="evidence" value="ECO:0007669"/>
    <property type="project" value="UniProtKB-KW"/>
</dbReference>
<protein>
    <submittedName>
        <fullName evidence="2">AbrB/MazE/SpoVT family DNA-binding domain-containing protein</fullName>
    </submittedName>
</protein>
<dbReference type="SUPFAM" id="SSF89447">
    <property type="entry name" value="AbrB/MazE/MraZ-like"/>
    <property type="match status" value="2"/>
</dbReference>
<dbReference type="KEGG" id="fcz:IMF26_06965"/>